<feature type="transmembrane region" description="Helical" evidence="11">
    <location>
        <begin position="615"/>
        <end position="633"/>
    </location>
</feature>
<evidence type="ECO:0000256" key="5">
    <source>
        <dbReference type="ARBA" id="ARBA00023065"/>
    </source>
</evidence>
<dbReference type="SMART" id="SM00079">
    <property type="entry name" value="PBPe"/>
    <property type="match status" value="1"/>
</dbReference>
<dbReference type="STRING" id="81985.R0FM60"/>
<feature type="domain" description="Ionotropic glutamate receptor C-terminal" evidence="13">
    <location>
        <begin position="441"/>
        <end position="725"/>
    </location>
</feature>
<keyword evidence="2" id="KW-0813">Transport</keyword>
<keyword evidence="15" id="KW-1185">Reference proteome</keyword>
<keyword evidence="3 11" id="KW-0812">Transmembrane</keyword>
<organism evidence="14 15">
    <name type="scientific">Capsella rubella</name>
    <dbReference type="NCBI Taxonomy" id="81985"/>
    <lineage>
        <taxon>Eukaryota</taxon>
        <taxon>Viridiplantae</taxon>
        <taxon>Streptophyta</taxon>
        <taxon>Embryophyta</taxon>
        <taxon>Tracheophyta</taxon>
        <taxon>Spermatophyta</taxon>
        <taxon>Magnoliopsida</taxon>
        <taxon>eudicotyledons</taxon>
        <taxon>Gunneridae</taxon>
        <taxon>Pentapetalae</taxon>
        <taxon>rosids</taxon>
        <taxon>malvids</taxon>
        <taxon>Brassicales</taxon>
        <taxon>Brassicaceae</taxon>
        <taxon>Camelineae</taxon>
        <taxon>Capsella</taxon>
    </lineage>
</organism>
<evidence type="ECO:0000256" key="6">
    <source>
        <dbReference type="ARBA" id="ARBA00023136"/>
    </source>
</evidence>
<evidence type="ECO:0000256" key="12">
    <source>
        <dbReference type="SAM" id="SignalP"/>
    </source>
</evidence>
<dbReference type="InterPro" id="IPR001320">
    <property type="entry name" value="Iontro_rcpt_C"/>
</dbReference>
<evidence type="ECO:0000256" key="3">
    <source>
        <dbReference type="ARBA" id="ARBA00022692"/>
    </source>
</evidence>
<evidence type="ECO:0000256" key="11">
    <source>
        <dbReference type="SAM" id="Phobius"/>
    </source>
</evidence>
<evidence type="ECO:0000256" key="4">
    <source>
        <dbReference type="ARBA" id="ARBA00022989"/>
    </source>
</evidence>
<gene>
    <name evidence="14" type="ORF">CARUB_v10016736mg</name>
</gene>
<keyword evidence="10" id="KW-0407">Ion channel</keyword>
<keyword evidence="12" id="KW-0732">Signal</keyword>
<dbReference type="SUPFAM" id="SSF53850">
    <property type="entry name" value="Periplasmic binding protein-like II"/>
    <property type="match status" value="1"/>
</dbReference>
<accession>R0FM60</accession>
<name>R0FM60_9BRAS</name>
<dbReference type="eggNOG" id="KOG1052">
    <property type="taxonomic scope" value="Eukaryota"/>
</dbReference>
<evidence type="ECO:0000256" key="2">
    <source>
        <dbReference type="ARBA" id="ARBA00022448"/>
    </source>
</evidence>
<dbReference type="EMBL" id="KB870809">
    <property type="protein sequence ID" value="EOA23542.1"/>
    <property type="molecule type" value="Genomic_DNA"/>
</dbReference>
<dbReference type="InterPro" id="IPR001828">
    <property type="entry name" value="ANF_lig-bd_rcpt"/>
</dbReference>
<evidence type="ECO:0000256" key="7">
    <source>
        <dbReference type="ARBA" id="ARBA00023170"/>
    </source>
</evidence>
<evidence type="ECO:0000259" key="13">
    <source>
        <dbReference type="SMART" id="SM00079"/>
    </source>
</evidence>
<dbReference type="GO" id="GO:0015276">
    <property type="term" value="F:ligand-gated monoatomic ion channel activity"/>
    <property type="evidence" value="ECO:0007669"/>
    <property type="project" value="InterPro"/>
</dbReference>
<keyword evidence="4 11" id="KW-1133">Transmembrane helix</keyword>
<sequence>MENLIYIISILSLFSSRVVARLNDNGLEEVRVGLVVDLSSIEGKILETSFSLALSDFYGNNKGYRTRVTLSSRDSQGDPILALAAATDLLHTAKVEAIVGAQSLQEARLLAAISEKSKVPVISTFVPHTLSLNKYDHFIQLTHGTRSEAKGITKLIHGFNWDSVVVIYEDVDDWREGLQILVDHFQDDGIHIDLTTSFDESSLGTDYMVYQLRKLKSLRAAVFVVHMSEVLVSRLFRCAENLGMMEEGYAWILTARTMNHFHHLDHFVVRSMQRVIGFRSYIPESEELSNFTSRLRKIMVDETTAGMETKHFSVVISVWAHDIACILATAVEKIFVRASDAAIDKVSNIRETIRHSRFKGLSHGDIQITSNRFLSGTFEIMNIVGTREGRIGLWTCGDFCRMRGIVASTTNELETIIWPDESDKIPRHRFLTENVERKRLRVLVTTRNWFPHLVAMRANTFTGFCIEVFKTSMEPFNYELEIIPYDGNDYDELAYTLFNKRDKYHAAVGDITITFNRSFYVDFTLPYTDMGIGALELKKTRKSMWTFFDPFDKSLWLASGAFFMLTGFVVWLVERTVNPEFQGSWGHQLCMMLWFGFSTHVFAHREKLQTMSSRFLVIVWVFVVLILTASYSANLTSTKTISRIALSQLFINPAISRSFRMNILNTFADYAQALRNGTLNFLVDEIPYLSILQGHYEDEFDLIARESTISNGFGCFRRVRVWLLKCQEKSQN</sequence>
<dbReference type="Gene3D" id="1.10.287.70">
    <property type="match status" value="1"/>
</dbReference>
<dbReference type="InterPro" id="IPR028082">
    <property type="entry name" value="Peripla_BP_I"/>
</dbReference>
<dbReference type="Gene3D" id="3.40.190.10">
    <property type="entry name" value="Periplasmic binding protein-like II"/>
    <property type="match status" value="1"/>
</dbReference>
<comment type="subcellular location">
    <subcellularLocation>
        <location evidence="1">Membrane</location>
        <topology evidence="1">Multi-pass membrane protein</topology>
    </subcellularLocation>
</comment>
<dbReference type="GO" id="GO:0016020">
    <property type="term" value="C:membrane"/>
    <property type="evidence" value="ECO:0007669"/>
    <property type="project" value="UniProtKB-SubCell"/>
</dbReference>
<feature type="transmembrane region" description="Helical" evidence="11">
    <location>
        <begin position="555"/>
        <end position="573"/>
    </location>
</feature>
<feature type="signal peptide" evidence="12">
    <location>
        <begin position="1"/>
        <end position="20"/>
    </location>
</feature>
<evidence type="ECO:0000256" key="8">
    <source>
        <dbReference type="ARBA" id="ARBA00023180"/>
    </source>
</evidence>
<evidence type="ECO:0000256" key="10">
    <source>
        <dbReference type="ARBA" id="ARBA00023303"/>
    </source>
</evidence>
<keyword evidence="9" id="KW-1071">Ligand-gated ion channel</keyword>
<dbReference type="SUPFAM" id="SSF53822">
    <property type="entry name" value="Periplasmic binding protein-like I"/>
    <property type="match status" value="1"/>
</dbReference>
<dbReference type="InterPro" id="IPR015683">
    <property type="entry name" value="Ionotropic_Glu_rcpt"/>
</dbReference>
<dbReference type="Proteomes" id="UP000029121">
    <property type="component" value="Unassembled WGS sequence"/>
</dbReference>
<evidence type="ECO:0000313" key="15">
    <source>
        <dbReference type="Proteomes" id="UP000029121"/>
    </source>
</evidence>
<protein>
    <recommendedName>
        <fullName evidence="13">Ionotropic glutamate receptor C-terminal domain-containing protein</fullName>
    </recommendedName>
</protein>
<evidence type="ECO:0000256" key="9">
    <source>
        <dbReference type="ARBA" id="ARBA00023286"/>
    </source>
</evidence>
<dbReference type="AlphaFoldDB" id="R0FM60"/>
<feature type="transmembrane region" description="Helical" evidence="11">
    <location>
        <begin position="585"/>
        <end position="603"/>
    </location>
</feature>
<evidence type="ECO:0000313" key="14">
    <source>
        <dbReference type="EMBL" id="EOA23542.1"/>
    </source>
</evidence>
<dbReference type="Gene3D" id="3.40.50.2300">
    <property type="match status" value="2"/>
</dbReference>
<feature type="chain" id="PRO_5004350398" description="Ionotropic glutamate receptor C-terminal domain-containing protein" evidence="12">
    <location>
        <begin position="21"/>
        <end position="732"/>
    </location>
</feature>
<keyword evidence="6 11" id="KW-0472">Membrane</keyword>
<dbReference type="Pfam" id="PF00060">
    <property type="entry name" value="Lig_chan"/>
    <property type="match status" value="1"/>
</dbReference>
<evidence type="ECO:0000256" key="1">
    <source>
        <dbReference type="ARBA" id="ARBA00004141"/>
    </source>
</evidence>
<reference evidence="15" key="1">
    <citation type="journal article" date="2013" name="Nat. Genet.">
        <title>The Capsella rubella genome and the genomic consequences of rapid mating system evolution.</title>
        <authorList>
            <person name="Slotte T."/>
            <person name="Hazzouri K.M."/>
            <person name="Agren J.A."/>
            <person name="Koenig D."/>
            <person name="Maumus F."/>
            <person name="Guo Y.L."/>
            <person name="Steige K."/>
            <person name="Platts A.E."/>
            <person name="Escobar J.S."/>
            <person name="Newman L.K."/>
            <person name="Wang W."/>
            <person name="Mandakova T."/>
            <person name="Vello E."/>
            <person name="Smith L.M."/>
            <person name="Henz S.R."/>
            <person name="Steffen J."/>
            <person name="Takuno S."/>
            <person name="Brandvain Y."/>
            <person name="Coop G."/>
            <person name="Andolfatto P."/>
            <person name="Hu T.T."/>
            <person name="Blanchette M."/>
            <person name="Clark R.M."/>
            <person name="Quesneville H."/>
            <person name="Nordborg M."/>
            <person name="Gaut B.S."/>
            <person name="Lysak M.A."/>
            <person name="Jenkins J."/>
            <person name="Grimwood J."/>
            <person name="Chapman J."/>
            <person name="Prochnik S."/>
            <person name="Shu S."/>
            <person name="Rokhsar D."/>
            <person name="Schmutz J."/>
            <person name="Weigel D."/>
            <person name="Wright S.I."/>
        </authorList>
    </citation>
    <scope>NUCLEOTIDE SEQUENCE [LARGE SCALE GENOMIC DNA]</scope>
    <source>
        <strain evidence="15">cv. Monte Gargano</strain>
    </source>
</reference>
<keyword evidence="5" id="KW-0406">Ion transport</keyword>
<keyword evidence="7" id="KW-0675">Receptor</keyword>
<dbReference type="PANTHER" id="PTHR34836">
    <property type="entry name" value="OS06G0188250 PROTEIN"/>
    <property type="match status" value="1"/>
</dbReference>
<proteinExistence type="predicted"/>
<dbReference type="PANTHER" id="PTHR34836:SF6">
    <property type="entry name" value="PERIPLASMIC BINDING PROTEIN-LIKE I"/>
    <property type="match status" value="1"/>
</dbReference>
<keyword evidence="8" id="KW-0325">Glycoprotein</keyword>
<dbReference type="Pfam" id="PF01094">
    <property type="entry name" value="ANF_receptor"/>
    <property type="match status" value="1"/>
</dbReference>